<feature type="compositionally biased region" description="Gly residues" evidence="1">
    <location>
        <begin position="302"/>
        <end position="315"/>
    </location>
</feature>
<feature type="region of interest" description="Disordered" evidence="1">
    <location>
        <begin position="1390"/>
        <end position="1476"/>
    </location>
</feature>
<feature type="region of interest" description="Disordered" evidence="1">
    <location>
        <begin position="1290"/>
        <end position="1349"/>
    </location>
</feature>
<feature type="region of interest" description="Disordered" evidence="1">
    <location>
        <begin position="421"/>
        <end position="475"/>
    </location>
</feature>
<feature type="region of interest" description="Disordered" evidence="1">
    <location>
        <begin position="262"/>
        <end position="316"/>
    </location>
</feature>
<feature type="compositionally biased region" description="Basic and acidic residues" evidence="1">
    <location>
        <begin position="262"/>
        <end position="279"/>
    </location>
</feature>
<feature type="compositionally biased region" description="Low complexity" evidence="1">
    <location>
        <begin position="281"/>
        <end position="301"/>
    </location>
</feature>
<feature type="compositionally biased region" description="Low complexity" evidence="1">
    <location>
        <begin position="1320"/>
        <end position="1331"/>
    </location>
</feature>
<evidence type="ECO:0000256" key="1">
    <source>
        <dbReference type="SAM" id="MobiDB-lite"/>
    </source>
</evidence>
<dbReference type="EMBL" id="MU069547">
    <property type="protein sequence ID" value="KAF5839305.1"/>
    <property type="molecule type" value="Genomic_DNA"/>
</dbReference>
<proteinExistence type="predicted"/>
<dbReference type="Proteomes" id="UP000815325">
    <property type="component" value="Unassembled WGS sequence"/>
</dbReference>
<gene>
    <name evidence="2" type="ORF">DUNSADRAFT_1082</name>
</gene>
<organism evidence="2 3">
    <name type="scientific">Dunaliella salina</name>
    <name type="common">Green alga</name>
    <name type="synonym">Protococcus salinus</name>
    <dbReference type="NCBI Taxonomy" id="3046"/>
    <lineage>
        <taxon>Eukaryota</taxon>
        <taxon>Viridiplantae</taxon>
        <taxon>Chlorophyta</taxon>
        <taxon>core chlorophytes</taxon>
        <taxon>Chlorophyceae</taxon>
        <taxon>CS clade</taxon>
        <taxon>Chlamydomonadales</taxon>
        <taxon>Dunaliellaceae</taxon>
        <taxon>Dunaliella</taxon>
    </lineage>
</organism>
<protein>
    <submittedName>
        <fullName evidence="2">Uncharacterized protein</fullName>
    </submittedName>
</protein>
<feature type="region of interest" description="Disordered" evidence="1">
    <location>
        <begin position="1497"/>
        <end position="1626"/>
    </location>
</feature>
<comment type="caution">
    <text evidence="2">The sequence shown here is derived from an EMBL/GenBank/DDBJ whole genome shotgun (WGS) entry which is preliminary data.</text>
</comment>
<feature type="region of interest" description="Disordered" evidence="1">
    <location>
        <begin position="340"/>
        <end position="399"/>
    </location>
</feature>
<feature type="region of interest" description="Disordered" evidence="1">
    <location>
        <begin position="515"/>
        <end position="614"/>
    </location>
</feature>
<feature type="compositionally biased region" description="Low complexity" evidence="1">
    <location>
        <begin position="544"/>
        <end position="577"/>
    </location>
</feature>
<name>A0ABQ7GXH3_DUNSA</name>
<feature type="compositionally biased region" description="Basic and acidic residues" evidence="1">
    <location>
        <begin position="1291"/>
        <end position="1303"/>
    </location>
</feature>
<feature type="compositionally biased region" description="Low complexity" evidence="1">
    <location>
        <begin position="369"/>
        <end position="384"/>
    </location>
</feature>
<feature type="compositionally biased region" description="Low complexity" evidence="1">
    <location>
        <begin position="433"/>
        <end position="444"/>
    </location>
</feature>
<feature type="compositionally biased region" description="Basic and acidic residues" evidence="1">
    <location>
        <begin position="1611"/>
        <end position="1626"/>
    </location>
</feature>
<feature type="compositionally biased region" description="Low complexity" evidence="1">
    <location>
        <begin position="1497"/>
        <end position="1513"/>
    </location>
</feature>
<evidence type="ECO:0000313" key="2">
    <source>
        <dbReference type="EMBL" id="KAF5839305.1"/>
    </source>
</evidence>
<feature type="compositionally biased region" description="Low complexity" evidence="1">
    <location>
        <begin position="1390"/>
        <end position="1409"/>
    </location>
</feature>
<feature type="compositionally biased region" description="Polar residues" evidence="1">
    <location>
        <begin position="533"/>
        <end position="543"/>
    </location>
</feature>
<evidence type="ECO:0000313" key="3">
    <source>
        <dbReference type="Proteomes" id="UP000815325"/>
    </source>
</evidence>
<feature type="compositionally biased region" description="Low complexity" evidence="1">
    <location>
        <begin position="1570"/>
        <end position="1594"/>
    </location>
</feature>
<accession>A0ABQ7GXH3</accession>
<sequence>MLELYFGAEKAGRVLELFKHVLDNLSSLPSLVRLMDLNGLLAFPYGYSFEDRLATHYLSNRNEDTAFQTPEERAIKSFPRLQTLACMPQELAKDAISSAAIAAIDSFCVGSILPFPITTNPQLKALGRTLLPRKISSRVHSDATPDEIADACSATAHSAVLKSGTAGRFAMAEDVARVVRAATHIEAEHMVALGRQQLERMRQVLLGVLCRGLWGMRDTMLSQGRTCSEWESLLEGITADTQGTAVKLANAVAARWDELSQRDRHAEATAHREACEAHHNQAQAPGAEADGAAPGAARDVSSGGGGGDPGGGVAEGGVREASVSVATDALLGSVLGGKEADAAGGDVSSARTPDQGARALPVGGGSLDQQEAGQQQEPHQQQGAARGGEQGTADDSTQQMAREGVHAMLERTPHLHSSLQFGSTSLSVGHGTAPPASQAASPLSVVHVPNGGEAQGGAGGSPADTAGNSEHRGAATAGDTPIAAAAADEAMTIGSAATDGADESTVADAERSWHVLAPPGSSGYGEAGVTGEHSPSQAGQVRWQQQQQRQQQQRSAEPLQTLEQNKEGQQQQQQQREQGADASGRAPQARSVTKQTASAPPPTAARSLLGLDVRSPTSQRVANIRFGMPGPSRIPDDAAMDALKSATTAALEEAWPEITKLNTYSKPERTCALTPINQGCLLNRIGASSIPGLEQVYMLNKTTSPLMVTGSSVNPCTHGDFFALAMYLRFRGAHCSVIAVLCAAAAAHYYLRAENTDTGRPSKQSSKQTWSGLYKDIAKGWNQAPAACMQGTGLKVSGGEPTSWRSFMQSHPDRLTMSGLYYQTPERDGYLGYYPSYYSTSNSDRFRGAIERVVAWVMTTYAKDAQARCHVLRAMAIALQGSSGPRNSPAFLYLAAAMLSTAMSPADNTEGTAAGTEKQAFASKANGPGGAAAAAGTEGAEANAAHGATGAAGAAADPAAGTEGAEASAAHEAAGVAAGTAAAAAAGTGGTEASAAGAAAGTADGAALRAAGAAGCPSGTEEEQQAVASAKPRGLSYEDAVQLARLALDLFPRGLLPLVATSSSYIFTASRVYSPLGSGLYREAAELLHMVIEAKSKGPLHPVKLEKYPSRKEGPRVEVAQALSEYALTDVLRCVVSTMMVAQIPLPSSLFRRMKIMKMVLTFFNELRRGLWGFHEGSIELMSHYATETLRQVVTAVPPPPTVPKTLQEWASFLFNKMWMQPLKSSLRSTIHKAGDAIACMPDFQLHPSLKLCLLDCDMFMEMPGCVLAAIKSSMKASVRVLCKGAKKYGKTKETGHKKDEARTSGTATAAGAGTGGTRTGADTATAGALTPSGQAPGPTAPSANAATEPAAAGAAGAAGAAPVGAAGAAAPVGATGAGPPQAMMQNMAGELQQQQQQQECQEAQDGEAGVPGAKRAKGNGPAHESVSDAPADRSCPAPQQLGAGPEAQGLPLGDAAGRAPTAAGEGREPREAGPGVRPLRLAMASAATPGAAAATPTAAAAAAAAAATPGAGSLPQRGSGSEANGSEGPNQATQNRSHRLEAAATGVRGQGVEGAVGEATGRGKRARGTRAASAAATAAPPAAAAPATESAGAAGAGKGAGAQRAAVVTSDRDTKRDENAAESRR</sequence>
<reference evidence="2" key="1">
    <citation type="submission" date="2017-08" db="EMBL/GenBank/DDBJ databases">
        <authorList>
            <person name="Polle J.E."/>
            <person name="Barry K."/>
            <person name="Cushman J."/>
            <person name="Schmutz J."/>
            <person name="Tran D."/>
            <person name="Hathwaick L.T."/>
            <person name="Yim W.C."/>
            <person name="Jenkins J."/>
            <person name="Mckie-Krisberg Z.M."/>
            <person name="Prochnik S."/>
            <person name="Lindquist E."/>
            <person name="Dockter R.B."/>
            <person name="Adam C."/>
            <person name="Molina H."/>
            <person name="Bunkerborg J."/>
            <person name="Jin E."/>
            <person name="Buchheim M."/>
            <person name="Magnuson J."/>
        </authorList>
    </citation>
    <scope>NUCLEOTIDE SEQUENCE</scope>
    <source>
        <strain evidence="2">CCAP 19/18</strain>
    </source>
</reference>
<keyword evidence="3" id="KW-1185">Reference proteome</keyword>
<feature type="compositionally biased region" description="Polar residues" evidence="1">
    <location>
        <begin position="1517"/>
        <end position="1536"/>
    </location>
</feature>